<name>A0A1L3EVT2_9GAMM</name>
<proteinExistence type="predicted"/>
<reference evidence="4" key="1">
    <citation type="submission" date="2016-09" db="EMBL/GenBank/DDBJ databases">
        <authorList>
            <person name="Lysoe E."/>
        </authorList>
    </citation>
    <scope>NUCLEOTIDE SEQUENCE [LARGE SCALE GENOMIC DNA]</scope>
    <source>
        <strain evidence="4">LJ96T</strain>
    </source>
</reference>
<dbReference type="InterPro" id="IPR028098">
    <property type="entry name" value="Glyco_trans_4-like_N"/>
</dbReference>
<dbReference type="AlphaFoldDB" id="A0A1L3EVT2"/>
<dbReference type="GO" id="GO:0016757">
    <property type="term" value="F:glycosyltransferase activity"/>
    <property type="evidence" value="ECO:0007669"/>
    <property type="project" value="InterPro"/>
</dbReference>
<dbReference type="Proteomes" id="UP000182987">
    <property type="component" value="Chromosome"/>
</dbReference>
<evidence type="ECO:0000259" key="2">
    <source>
        <dbReference type="Pfam" id="PF13439"/>
    </source>
</evidence>
<dbReference type="Pfam" id="PF13439">
    <property type="entry name" value="Glyco_transf_4"/>
    <property type="match status" value="1"/>
</dbReference>
<accession>A0A1L3EVT2</accession>
<protein>
    <submittedName>
        <fullName evidence="3">Glycosyl transferase</fullName>
    </submittedName>
</protein>
<evidence type="ECO:0000259" key="1">
    <source>
        <dbReference type="Pfam" id="PF00534"/>
    </source>
</evidence>
<dbReference type="Pfam" id="PF00534">
    <property type="entry name" value="Glycos_transf_1"/>
    <property type="match status" value="1"/>
</dbReference>
<dbReference type="RefSeq" id="WP_071924996.1">
    <property type="nucleotide sequence ID" value="NZ_CP017480.1"/>
</dbReference>
<feature type="domain" description="Glycosyl transferase family 1" evidence="1">
    <location>
        <begin position="190"/>
        <end position="350"/>
    </location>
</feature>
<gene>
    <name evidence="3" type="ORF">BJI69_15465</name>
</gene>
<dbReference type="CDD" id="cd03814">
    <property type="entry name" value="GT4-like"/>
    <property type="match status" value="1"/>
</dbReference>
<dbReference type="STRING" id="1440763.BJI69_15465"/>
<dbReference type="Gene3D" id="3.40.50.2000">
    <property type="entry name" value="Glycogen Phosphorylase B"/>
    <property type="match status" value="2"/>
</dbReference>
<evidence type="ECO:0000313" key="4">
    <source>
        <dbReference type="Proteomes" id="UP000182987"/>
    </source>
</evidence>
<feature type="domain" description="Glycosyltransferase subfamily 4-like N-terminal" evidence="2">
    <location>
        <begin position="14"/>
        <end position="182"/>
    </location>
</feature>
<dbReference type="InterPro" id="IPR050194">
    <property type="entry name" value="Glycosyltransferase_grp1"/>
</dbReference>
<dbReference type="PANTHER" id="PTHR45947">
    <property type="entry name" value="SULFOQUINOVOSYL TRANSFERASE SQD2"/>
    <property type="match status" value="1"/>
</dbReference>
<dbReference type="InterPro" id="IPR001296">
    <property type="entry name" value="Glyco_trans_1"/>
</dbReference>
<sequence length="386" mass="41635">MRVGIVTETYAPEVNGVALTVQALARGLVRRGHSVDLIRPIHPETPPLSDAGMEVLAVEGAALPRYAGLRFGLPARFRIERRWRADRPDAIYVATEGPLGWTAVSAARRLGIPVATGFHTRFDFYVGHYGFSALTPIVRRYLARFHRRAQTTLVPTGQLASELNDLGVHDVRVLRRGVDTARFHPEHRDEALRDSWGAGPDTPVVLSVGRVAPEKNLHVVIEAYRALARRVPHARCVIVGDGPGRAALEAANPDVIFAGTRRGDELAAFYASADLFVFPSLTETFGNVVLEAMASGIPVVAYAEAAAREFIRNGQNGIRVAPGNEGGLIERAATLGADATVRTAMGHAARVSVANLSPESVVNDFEAIMRSLSEENVHERSTAVAA</sequence>
<keyword evidence="4" id="KW-1185">Reference proteome</keyword>
<dbReference type="KEGG" id="lrz:BJI69_15465"/>
<organism evidence="3 4">
    <name type="scientific">Luteibacter rhizovicinus DSM 16549</name>
    <dbReference type="NCBI Taxonomy" id="1440763"/>
    <lineage>
        <taxon>Bacteria</taxon>
        <taxon>Pseudomonadati</taxon>
        <taxon>Pseudomonadota</taxon>
        <taxon>Gammaproteobacteria</taxon>
        <taxon>Lysobacterales</taxon>
        <taxon>Rhodanobacteraceae</taxon>
        <taxon>Luteibacter</taxon>
    </lineage>
</organism>
<dbReference type="PANTHER" id="PTHR45947:SF3">
    <property type="entry name" value="SULFOQUINOVOSYL TRANSFERASE SQD2"/>
    <property type="match status" value="1"/>
</dbReference>
<dbReference type="SUPFAM" id="SSF53756">
    <property type="entry name" value="UDP-Glycosyltransferase/glycogen phosphorylase"/>
    <property type="match status" value="1"/>
</dbReference>
<evidence type="ECO:0000313" key="3">
    <source>
        <dbReference type="EMBL" id="APG05159.1"/>
    </source>
</evidence>
<keyword evidence="3" id="KW-0808">Transferase</keyword>
<dbReference type="OrthoDB" id="9802525at2"/>
<dbReference type="EMBL" id="CP017480">
    <property type="protein sequence ID" value="APG05159.1"/>
    <property type="molecule type" value="Genomic_DNA"/>
</dbReference>